<evidence type="ECO:0000313" key="2">
    <source>
        <dbReference type="Proteomes" id="UP000326799"/>
    </source>
</evidence>
<keyword evidence="2" id="KW-1185">Reference proteome</keyword>
<gene>
    <name evidence="1" type="ORF">BDV33DRAFT_198048</name>
</gene>
<proteinExistence type="predicted"/>
<dbReference type="AlphaFoldDB" id="A0A5N6FAS9"/>
<dbReference type="Proteomes" id="UP000326799">
    <property type="component" value="Unassembled WGS sequence"/>
</dbReference>
<organism evidence="1 2">
    <name type="scientific">Aspergillus novoparasiticus</name>
    <dbReference type="NCBI Taxonomy" id="986946"/>
    <lineage>
        <taxon>Eukaryota</taxon>
        <taxon>Fungi</taxon>
        <taxon>Dikarya</taxon>
        <taxon>Ascomycota</taxon>
        <taxon>Pezizomycotina</taxon>
        <taxon>Eurotiomycetes</taxon>
        <taxon>Eurotiomycetidae</taxon>
        <taxon>Eurotiales</taxon>
        <taxon>Aspergillaceae</taxon>
        <taxon>Aspergillus</taxon>
        <taxon>Aspergillus subgen. Circumdati</taxon>
    </lineage>
</organism>
<sequence>MSQNANVDESLNGTPEKYVSKDEHYWDSDLRDTEKDVPWHLLKQYIKYIFEATSDIVKALDINENFENLGSLGVCIYKHFTAPHPASLFGYMRMAELLDLRGDPAD</sequence>
<protein>
    <submittedName>
        <fullName evidence="1">Uncharacterized protein</fullName>
    </submittedName>
</protein>
<evidence type="ECO:0000313" key="1">
    <source>
        <dbReference type="EMBL" id="KAB8226225.1"/>
    </source>
</evidence>
<reference evidence="1 2" key="1">
    <citation type="submission" date="2019-04" db="EMBL/GenBank/DDBJ databases">
        <title>Fungal friends and foes A comparative genomics study of 23 Aspergillus species from section Flavi.</title>
        <authorList>
            <consortium name="DOE Joint Genome Institute"/>
            <person name="Kjaerbolling I."/>
            <person name="Vesth T.C."/>
            <person name="Frisvad J.C."/>
            <person name="Nybo J.L."/>
            <person name="Theobald S."/>
            <person name="Kildgaard S."/>
            <person name="Petersen T.I."/>
            <person name="Kuo A."/>
            <person name="Sato A."/>
            <person name="Lyhne E.K."/>
            <person name="Kogle M.E."/>
            <person name="Wiebenga A."/>
            <person name="Kun R.S."/>
            <person name="Lubbers R.J."/>
            <person name="Makela M.R."/>
            <person name="Barry K."/>
            <person name="Chovatia M."/>
            <person name="Clum A."/>
            <person name="Daum C."/>
            <person name="Haridas S."/>
            <person name="He G."/>
            <person name="LaButti K."/>
            <person name="Lipzen A."/>
            <person name="Mondo S."/>
            <person name="Pangilinan J."/>
            <person name="Riley R."/>
            <person name="Salamov A."/>
            <person name="Simmons B.A."/>
            <person name="Magnuson J.K."/>
            <person name="Henrissat B."/>
            <person name="Mortensen U.H."/>
            <person name="Larsen T.O."/>
            <person name="De vries R.P."/>
            <person name="Grigoriev I.V."/>
            <person name="Machida M."/>
            <person name="Baker S.E."/>
            <person name="Andersen M.R."/>
        </authorList>
    </citation>
    <scope>NUCLEOTIDE SEQUENCE [LARGE SCALE GENOMIC DNA]</scope>
    <source>
        <strain evidence="1 2">CBS 126849</strain>
    </source>
</reference>
<dbReference type="EMBL" id="ML733392">
    <property type="protein sequence ID" value="KAB8226225.1"/>
    <property type="molecule type" value="Genomic_DNA"/>
</dbReference>
<accession>A0A5N6FAS9</accession>
<name>A0A5N6FAS9_9EURO</name>